<gene>
    <name evidence="2" type="ORF">A2478_00740</name>
</gene>
<name>A0A1F5SW43_9BACT</name>
<dbReference type="InterPro" id="IPR001667">
    <property type="entry name" value="DDH_dom"/>
</dbReference>
<protein>
    <recommendedName>
        <fullName evidence="1">DDH domain-containing protein</fullName>
    </recommendedName>
</protein>
<dbReference type="Gene3D" id="3.90.1640.10">
    <property type="entry name" value="inorganic pyrophosphatase (n-terminal core)"/>
    <property type="match status" value="2"/>
</dbReference>
<evidence type="ECO:0000259" key="1">
    <source>
        <dbReference type="Pfam" id="PF01368"/>
    </source>
</evidence>
<dbReference type="Proteomes" id="UP000179001">
    <property type="component" value="Unassembled WGS sequence"/>
</dbReference>
<proteinExistence type="predicted"/>
<evidence type="ECO:0000313" key="3">
    <source>
        <dbReference type="Proteomes" id="UP000179001"/>
    </source>
</evidence>
<dbReference type="STRING" id="1798002.A2478_00740"/>
<dbReference type="InterPro" id="IPR051319">
    <property type="entry name" value="Oligoribo/pAp-PDE_c-di-AMP_PDE"/>
</dbReference>
<dbReference type="SUPFAM" id="SSF64182">
    <property type="entry name" value="DHH phosphoesterases"/>
    <property type="match status" value="1"/>
</dbReference>
<organism evidence="2 3">
    <name type="scientific">Candidatus Falkowbacteria bacterium RIFOXYC2_FULL_36_12</name>
    <dbReference type="NCBI Taxonomy" id="1798002"/>
    <lineage>
        <taxon>Bacteria</taxon>
        <taxon>Candidatus Falkowiibacteriota</taxon>
    </lineage>
</organism>
<reference evidence="2 3" key="1">
    <citation type="journal article" date="2016" name="Nat. Commun.">
        <title>Thousands of microbial genomes shed light on interconnected biogeochemical processes in an aquifer system.</title>
        <authorList>
            <person name="Anantharaman K."/>
            <person name="Brown C.T."/>
            <person name="Hug L.A."/>
            <person name="Sharon I."/>
            <person name="Castelle C.J."/>
            <person name="Probst A.J."/>
            <person name="Thomas B.C."/>
            <person name="Singh A."/>
            <person name="Wilkins M.J."/>
            <person name="Karaoz U."/>
            <person name="Brodie E.L."/>
            <person name="Williams K.H."/>
            <person name="Hubbard S.S."/>
            <person name="Banfield J.F."/>
        </authorList>
    </citation>
    <scope>NUCLEOTIDE SEQUENCE [LARGE SCALE GENOMIC DNA]</scope>
</reference>
<accession>A0A1F5SW43</accession>
<feature type="domain" description="DDH" evidence="1">
    <location>
        <begin position="21"/>
        <end position="212"/>
    </location>
</feature>
<dbReference type="EMBL" id="MFGJ01000008">
    <property type="protein sequence ID" value="OGF30958.1"/>
    <property type="molecule type" value="Genomic_DNA"/>
</dbReference>
<dbReference type="Pfam" id="PF01368">
    <property type="entry name" value="DHH"/>
    <property type="match status" value="1"/>
</dbReference>
<comment type="caution">
    <text evidence="2">The sequence shown here is derived from an EMBL/GenBank/DDBJ whole genome shotgun (WGS) entry which is preliminary data.</text>
</comment>
<dbReference type="Gene3D" id="3.10.310.30">
    <property type="match status" value="1"/>
</dbReference>
<evidence type="ECO:0000313" key="2">
    <source>
        <dbReference type="EMBL" id="OGF30958.1"/>
    </source>
</evidence>
<dbReference type="AlphaFoldDB" id="A0A1F5SW43"/>
<sequence length="373" mass="42328">MSLTETQQIYEALKNSQNALITFSPNANGDAVASSLALSLLLKKMNKNHEIVSNNFSAYDLYHFLPNITSIKSTLTGLRKFLLKLNLQSNELNKMNHFIEDSFLHIELEPKSGIFSESDLHLSHSKYKYDLIITISTPDLESLEQIFEHHTDFFYQTPILNIDHSTDNEYFGHYNYVNVTASSASEILYDLINNIDKNLVDEPIATCLLTGMILKTQSFRTTKVTPKSLNIAGDLIATGADRANIIRNLYQTKSLNTLKLWGKLLQKLELNQSKQIAISHLTLDDFKQTKSTPEQIPGVIEELITNIPTIKLTVIFYETQNSLSVLIKSENDLNLLEKLYLFNPKGNKNMVKIKLGPADKIKLLEKLYTIITK</sequence>
<dbReference type="InterPro" id="IPR038763">
    <property type="entry name" value="DHH_sf"/>
</dbReference>
<dbReference type="PANTHER" id="PTHR47618:SF1">
    <property type="entry name" value="BIFUNCTIONAL OLIGORIBONUCLEASE AND PAP PHOSPHATASE NRNA"/>
    <property type="match status" value="1"/>
</dbReference>
<dbReference type="PANTHER" id="PTHR47618">
    <property type="entry name" value="BIFUNCTIONAL OLIGORIBONUCLEASE AND PAP PHOSPHATASE NRNA"/>
    <property type="match status" value="1"/>
</dbReference>